<dbReference type="InterPro" id="IPR029499">
    <property type="entry name" value="PduO-typ"/>
</dbReference>
<proteinExistence type="inferred from homology"/>
<dbReference type="Pfam" id="PF01923">
    <property type="entry name" value="Cob_adeno_trans"/>
    <property type="match status" value="1"/>
</dbReference>
<keyword evidence="18" id="KW-1185">Reference proteome</keyword>
<accession>A0A429ZEU2</accession>
<protein>
    <recommendedName>
        <fullName evidence="5 15">Corrinoid adenosyltransferase</fullName>
        <ecNumber evidence="4 15">2.5.1.17</ecNumber>
    </recommendedName>
    <alternativeName>
        <fullName evidence="10 15">Cob(II)alamin adenosyltransferase</fullName>
    </alternativeName>
    <alternativeName>
        <fullName evidence="12 15">Cob(II)yrinic acid a,c-diamide adenosyltransferase</fullName>
    </alternativeName>
    <alternativeName>
        <fullName evidence="11 15">Cobinamide/cobalamin adenosyltransferase</fullName>
    </alternativeName>
</protein>
<comment type="similarity">
    <text evidence="2 15">Belongs to the Cob(I)alamin adenosyltransferase family.</text>
</comment>
<dbReference type="AlphaFoldDB" id="A0A429ZEU2"/>
<comment type="caution">
    <text evidence="17">The sequence shown here is derived from an EMBL/GenBank/DDBJ whole genome shotgun (WGS) entry which is preliminary data.</text>
</comment>
<evidence type="ECO:0000259" key="16">
    <source>
        <dbReference type="Pfam" id="PF01923"/>
    </source>
</evidence>
<dbReference type="EMBL" id="NGJU01000024">
    <property type="protein sequence ID" value="RST92175.1"/>
    <property type="molecule type" value="Genomic_DNA"/>
</dbReference>
<evidence type="ECO:0000313" key="17">
    <source>
        <dbReference type="EMBL" id="RST92175.1"/>
    </source>
</evidence>
<dbReference type="Gene3D" id="1.20.1200.10">
    <property type="entry name" value="Cobalamin adenosyltransferase-like"/>
    <property type="match status" value="1"/>
</dbReference>
<dbReference type="EC" id="2.5.1.17" evidence="4 15"/>
<evidence type="ECO:0000256" key="15">
    <source>
        <dbReference type="RuleBase" id="RU366026"/>
    </source>
</evidence>
<evidence type="ECO:0000256" key="1">
    <source>
        <dbReference type="ARBA" id="ARBA00005121"/>
    </source>
</evidence>
<keyword evidence="8 15" id="KW-0547">Nucleotide-binding</keyword>
<name>A0A429ZEU2_9ENTE</name>
<evidence type="ECO:0000256" key="14">
    <source>
        <dbReference type="ARBA" id="ARBA00048692"/>
    </source>
</evidence>
<dbReference type="InterPro" id="IPR036451">
    <property type="entry name" value="CblAdoTrfase-like_sf"/>
</dbReference>
<evidence type="ECO:0000313" key="18">
    <source>
        <dbReference type="Proteomes" id="UP000287239"/>
    </source>
</evidence>
<dbReference type="FunFam" id="1.20.1200.10:FF:000001">
    <property type="entry name" value="Cob(I)yrinic acid a,c-diamide adenosyltransferase"/>
    <property type="match status" value="1"/>
</dbReference>
<evidence type="ECO:0000256" key="12">
    <source>
        <dbReference type="ARBA" id="ARBA00033354"/>
    </source>
</evidence>
<comment type="subunit">
    <text evidence="3">Homotrimer.</text>
</comment>
<evidence type="ECO:0000256" key="5">
    <source>
        <dbReference type="ARBA" id="ARBA00020963"/>
    </source>
</evidence>
<evidence type="ECO:0000256" key="11">
    <source>
        <dbReference type="ARBA" id="ARBA00033334"/>
    </source>
</evidence>
<evidence type="ECO:0000256" key="4">
    <source>
        <dbReference type="ARBA" id="ARBA00012454"/>
    </source>
</evidence>
<dbReference type="NCBIfam" id="TIGR00636">
    <property type="entry name" value="PduO_Nterm"/>
    <property type="match status" value="1"/>
</dbReference>
<dbReference type="PANTHER" id="PTHR12213">
    <property type="entry name" value="CORRINOID ADENOSYLTRANSFERASE"/>
    <property type="match status" value="1"/>
</dbReference>
<dbReference type="PANTHER" id="PTHR12213:SF0">
    <property type="entry name" value="CORRINOID ADENOSYLTRANSFERASE MMAB"/>
    <property type="match status" value="1"/>
</dbReference>
<evidence type="ECO:0000256" key="7">
    <source>
        <dbReference type="ARBA" id="ARBA00022679"/>
    </source>
</evidence>
<keyword evidence="7 15" id="KW-0808">Transferase</keyword>
<comment type="catalytic activity">
    <reaction evidence="13 15">
        <text>2 cob(II)yrinate a,c diamide + reduced [electron-transfer flavoprotein] + 2 ATP = 2 adenosylcob(III)yrinate a,c-diamide + 2 triphosphate + oxidized [electron-transfer flavoprotein] + 3 H(+)</text>
        <dbReference type="Rhea" id="RHEA:11528"/>
        <dbReference type="Rhea" id="RHEA-COMP:10685"/>
        <dbReference type="Rhea" id="RHEA-COMP:10686"/>
        <dbReference type="ChEBI" id="CHEBI:15378"/>
        <dbReference type="ChEBI" id="CHEBI:18036"/>
        <dbReference type="ChEBI" id="CHEBI:30616"/>
        <dbReference type="ChEBI" id="CHEBI:57692"/>
        <dbReference type="ChEBI" id="CHEBI:58307"/>
        <dbReference type="ChEBI" id="CHEBI:58503"/>
        <dbReference type="ChEBI" id="CHEBI:58537"/>
        <dbReference type="EC" id="2.5.1.17"/>
    </reaction>
</comment>
<sequence>MNIYTKTGDRGTTSIIGGEIMSKSAIRVSAYGTIDELNSYVGLIISQLQHDIDLKHDLIEVQQVLFDCGTDMATPTSQKGYRTEQGVTPWLESKIDYYLHHPPKLTEFILPGGTVVASQLHIARTITRRAEREVVATSLTGEINPDVLKVLNRLSDYFYAAARLINYREGRKDINYRRNSQVFYN</sequence>
<evidence type="ECO:0000256" key="6">
    <source>
        <dbReference type="ARBA" id="ARBA00022573"/>
    </source>
</evidence>
<dbReference type="Proteomes" id="UP000287239">
    <property type="component" value="Unassembled WGS sequence"/>
</dbReference>
<dbReference type="InterPro" id="IPR016030">
    <property type="entry name" value="CblAdoTrfase-like"/>
</dbReference>
<comment type="pathway">
    <text evidence="1 15">Cofactor biosynthesis; adenosylcobalamin biosynthesis; adenosylcobalamin from cob(II)yrinate a,c-diamide: step 2/7.</text>
</comment>
<dbReference type="SUPFAM" id="SSF89028">
    <property type="entry name" value="Cobalamin adenosyltransferase-like"/>
    <property type="match status" value="1"/>
</dbReference>
<dbReference type="GO" id="GO:0008817">
    <property type="term" value="F:corrinoid adenosyltransferase activity"/>
    <property type="evidence" value="ECO:0007669"/>
    <property type="project" value="UniProtKB-UniRule"/>
</dbReference>
<keyword evidence="9 15" id="KW-0067">ATP-binding</keyword>
<dbReference type="GeneID" id="98569345"/>
<evidence type="ECO:0000256" key="8">
    <source>
        <dbReference type="ARBA" id="ARBA00022741"/>
    </source>
</evidence>
<comment type="catalytic activity">
    <reaction evidence="14 15">
        <text>2 cob(II)alamin + reduced [electron-transfer flavoprotein] + 2 ATP = 2 adenosylcob(III)alamin + 2 triphosphate + oxidized [electron-transfer flavoprotein] + 3 H(+)</text>
        <dbReference type="Rhea" id="RHEA:28671"/>
        <dbReference type="Rhea" id="RHEA-COMP:10685"/>
        <dbReference type="Rhea" id="RHEA-COMP:10686"/>
        <dbReference type="ChEBI" id="CHEBI:15378"/>
        <dbReference type="ChEBI" id="CHEBI:16304"/>
        <dbReference type="ChEBI" id="CHEBI:18036"/>
        <dbReference type="ChEBI" id="CHEBI:18408"/>
        <dbReference type="ChEBI" id="CHEBI:30616"/>
        <dbReference type="ChEBI" id="CHEBI:57692"/>
        <dbReference type="ChEBI" id="CHEBI:58307"/>
        <dbReference type="EC" id="2.5.1.17"/>
    </reaction>
</comment>
<dbReference type="GO" id="GO:0005524">
    <property type="term" value="F:ATP binding"/>
    <property type="evidence" value="ECO:0007669"/>
    <property type="project" value="UniProtKB-UniRule"/>
</dbReference>
<feature type="domain" description="Cobalamin adenosyltransferase-like" evidence="16">
    <location>
        <begin position="3"/>
        <end position="164"/>
    </location>
</feature>
<evidence type="ECO:0000256" key="13">
    <source>
        <dbReference type="ARBA" id="ARBA00048555"/>
    </source>
</evidence>
<gene>
    <name evidence="17" type="ORF">CBF35_13425</name>
</gene>
<evidence type="ECO:0000256" key="10">
    <source>
        <dbReference type="ARBA" id="ARBA00031529"/>
    </source>
</evidence>
<evidence type="ECO:0000256" key="9">
    <source>
        <dbReference type="ARBA" id="ARBA00022840"/>
    </source>
</evidence>
<dbReference type="GO" id="GO:0009236">
    <property type="term" value="P:cobalamin biosynthetic process"/>
    <property type="evidence" value="ECO:0007669"/>
    <property type="project" value="UniProtKB-UniRule"/>
</dbReference>
<evidence type="ECO:0000256" key="2">
    <source>
        <dbReference type="ARBA" id="ARBA00007487"/>
    </source>
</evidence>
<keyword evidence="6 15" id="KW-0169">Cobalamin biosynthesis</keyword>
<dbReference type="UniPathway" id="UPA00148">
    <property type="reaction ID" value="UER00233"/>
</dbReference>
<organism evidence="17 18">
    <name type="scientific">Vagococcus salmoninarum</name>
    <dbReference type="NCBI Taxonomy" id="2739"/>
    <lineage>
        <taxon>Bacteria</taxon>
        <taxon>Bacillati</taxon>
        <taxon>Bacillota</taxon>
        <taxon>Bacilli</taxon>
        <taxon>Lactobacillales</taxon>
        <taxon>Enterococcaceae</taxon>
        <taxon>Vagococcus</taxon>
    </lineage>
</organism>
<reference evidence="17 18" key="1">
    <citation type="submission" date="2017-05" db="EMBL/GenBank/DDBJ databases">
        <title>Vagococcus spp. assemblies.</title>
        <authorList>
            <person name="Gulvik C.A."/>
        </authorList>
    </citation>
    <scope>NUCLEOTIDE SEQUENCE [LARGE SCALE GENOMIC DNA]</scope>
    <source>
        <strain evidence="17 18">NCFB 2777</strain>
    </source>
</reference>
<dbReference type="OrthoDB" id="9778896at2"/>
<evidence type="ECO:0000256" key="3">
    <source>
        <dbReference type="ARBA" id="ARBA00011233"/>
    </source>
</evidence>
<dbReference type="RefSeq" id="WP_126781997.1">
    <property type="nucleotide sequence ID" value="NZ_NGJU01000024.1"/>
</dbReference>